<organism evidence="3 4">
    <name type="scientific">Umbelopsis ramanniana AG</name>
    <dbReference type="NCBI Taxonomy" id="1314678"/>
    <lineage>
        <taxon>Eukaryota</taxon>
        <taxon>Fungi</taxon>
        <taxon>Fungi incertae sedis</taxon>
        <taxon>Mucoromycota</taxon>
        <taxon>Mucoromycotina</taxon>
        <taxon>Umbelopsidomycetes</taxon>
        <taxon>Umbelopsidales</taxon>
        <taxon>Umbelopsidaceae</taxon>
        <taxon>Umbelopsis</taxon>
    </lineage>
</organism>
<proteinExistence type="predicted"/>
<feature type="compositionally biased region" description="Polar residues" evidence="1">
    <location>
        <begin position="99"/>
        <end position="120"/>
    </location>
</feature>
<dbReference type="AlphaFoldDB" id="A0AAD5EBX6"/>
<evidence type="ECO:0000313" key="3">
    <source>
        <dbReference type="EMBL" id="KAI8580868.1"/>
    </source>
</evidence>
<feature type="region of interest" description="Disordered" evidence="1">
    <location>
        <begin position="71"/>
        <end position="120"/>
    </location>
</feature>
<gene>
    <name evidence="3" type="ORF">K450DRAFT_234954</name>
</gene>
<dbReference type="Pfam" id="PF14616">
    <property type="entry name" value="Rua1_C"/>
    <property type="match status" value="1"/>
</dbReference>
<protein>
    <recommendedName>
        <fullName evidence="2">Transcription regulator Rua1 C-terminal domain-containing protein</fullName>
    </recommendedName>
</protein>
<dbReference type="EMBL" id="MU620909">
    <property type="protein sequence ID" value="KAI8580868.1"/>
    <property type="molecule type" value="Genomic_DNA"/>
</dbReference>
<feature type="compositionally biased region" description="Polar residues" evidence="1">
    <location>
        <begin position="71"/>
        <end position="91"/>
    </location>
</feature>
<evidence type="ECO:0000313" key="4">
    <source>
        <dbReference type="Proteomes" id="UP001206595"/>
    </source>
</evidence>
<comment type="caution">
    <text evidence="3">The sequence shown here is derived from an EMBL/GenBank/DDBJ whole genome shotgun (WGS) entry which is preliminary data.</text>
</comment>
<dbReference type="PANTHER" id="PTHR28125:SF3">
    <property type="entry name" value="TRANSCRIPTION REGULATOR RUA1 C-TERMINAL DOMAIN-CONTAINING PROTEIN"/>
    <property type="match status" value="1"/>
</dbReference>
<sequence length="269" mass="29954">MTFKQEKEPSNAATCDKLHDTQTIVATKDNDGDDTFCFQCFNHDCNCLVECCIDSADTSTHTDNARFLETLSNTSDTENESSFSGDQTPSPTCLPDHSNGFSLSQHSSEENGLTTYDVPSQSFSGLRGTSILQNELRRSSEYKNGISTHQKAEENSIFIAKRPAPKEYAIKHQSLNNSASLVVMIVPSNETILNLLPRLALDNDLNDIQFNSTAVTWNSPRGPDDLYSPRWQRGIGPKKEGLCPLCDPTSDVSISIRNMWLKTKTSRFW</sequence>
<accession>A0AAD5EBX6</accession>
<dbReference type="Proteomes" id="UP001206595">
    <property type="component" value="Unassembled WGS sequence"/>
</dbReference>
<keyword evidence="4" id="KW-1185">Reference proteome</keyword>
<dbReference type="PANTHER" id="PTHR28125">
    <property type="entry name" value="MEIOTIC EXPRESSION UP-REGULATED PROTEIN 26"/>
    <property type="match status" value="1"/>
</dbReference>
<dbReference type="GeneID" id="75913355"/>
<reference evidence="3" key="1">
    <citation type="submission" date="2021-06" db="EMBL/GenBank/DDBJ databases">
        <authorList>
            <consortium name="DOE Joint Genome Institute"/>
            <person name="Mondo S.J."/>
            <person name="Amses K.R."/>
            <person name="Simmons D.R."/>
            <person name="Longcore J.E."/>
            <person name="Seto K."/>
            <person name="Alves G.H."/>
            <person name="Bonds A.E."/>
            <person name="Quandt C.A."/>
            <person name="Davis W.J."/>
            <person name="Chang Y."/>
            <person name="Letcher P.M."/>
            <person name="Powell M.J."/>
            <person name="Kuo A."/>
            <person name="Labutti K."/>
            <person name="Pangilinan J."/>
            <person name="Andreopoulos W."/>
            <person name="Tritt A."/>
            <person name="Riley R."/>
            <person name="Hundley H."/>
            <person name="Johnson J."/>
            <person name="Lipzen A."/>
            <person name="Barry K."/>
            <person name="Berbee M.L."/>
            <person name="Buchler N.E."/>
            <person name="Grigoriev I.V."/>
            <person name="Spatafora J.W."/>
            <person name="Stajich J.E."/>
            <person name="James T.Y."/>
        </authorList>
    </citation>
    <scope>NUCLEOTIDE SEQUENCE</scope>
    <source>
        <strain evidence="3">AG</strain>
    </source>
</reference>
<evidence type="ECO:0000256" key="1">
    <source>
        <dbReference type="SAM" id="MobiDB-lite"/>
    </source>
</evidence>
<dbReference type="RefSeq" id="XP_051445872.1">
    <property type="nucleotide sequence ID" value="XM_051588010.1"/>
</dbReference>
<dbReference type="InterPro" id="IPR028012">
    <property type="entry name" value="Rua1_C"/>
</dbReference>
<evidence type="ECO:0000259" key="2">
    <source>
        <dbReference type="Pfam" id="PF14616"/>
    </source>
</evidence>
<reference evidence="3" key="2">
    <citation type="journal article" date="2022" name="Proc. Natl. Acad. Sci. U.S.A.">
        <title>Diploid-dominant life cycles characterize the early evolution of Fungi.</title>
        <authorList>
            <person name="Amses K.R."/>
            <person name="Simmons D.R."/>
            <person name="Longcore J.E."/>
            <person name="Mondo S.J."/>
            <person name="Seto K."/>
            <person name="Jeronimo G.H."/>
            <person name="Bonds A.E."/>
            <person name="Quandt C.A."/>
            <person name="Davis W.J."/>
            <person name="Chang Y."/>
            <person name="Federici B.A."/>
            <person name="Kuo A."/>
            <person name="LaButti K."/>
            <person name="Pangilinan J."/>
            <person name="Andreopoulos W."/>
            <person name="Tritt A."/>
            <person name="Riley R."/>
            <person name="Hundley H."/>
            <person name="Johnson J."/>
            <person name="Lipzen A."/>
            <person name="Barry K."/>
            <person name="Lang B.F."/>
            <person name="Cuomo C.A."/>
            <person name="Buchler N.E."/>
            <person name="Grigoriev I.V."/>
            <person name="Spatafora J.W."/>
            <person name="Stajich J.E."/>
            <person name="James T.Y."/>
        </authorList>
    </citation>
    <scope>NUCLEOTIDE SEQUENCE</scope>
    <source>
        <strain evidence="3">AG</strain>
    </source>
</reference>
<feature type="domain" description="Transcription regulator Rua1 C-terminal" evidence="2">
    <location>
        <begin position="223"/>
        <end position="269"/>
    </location>
</feature>
<name>A0AAD5EBX6_UMBRA</name>